<dbReference type="STRING" id="33968.BMS77_00685"/>
<organism evidence="2 3">
    <name type="scientific">Leuconostoc pseudomesenteroides</name>
    <dbReference type="NCBI Taxonomy" id="33968"/>
    <lineage>
        <taxon>Bacteria</taxon>
        <taxon>Bacillati</taxon>
        <taxon>Bacillota</taxon>
        <taxon>Bacilli</taxon>
        <taxon>Lactobacillales</taxon>
        <taxon>Lactobacillaceae</taxon>
        <taxon>Leuconostoc</taxon>
    </lineage>
</organism>
<dbReference type="GO" id="GO:0016747">
    <property type="term" value="F:acyltransferase activity, transferring groups other than amino-acyl groups"/>
    <property type="evidence" value="ECO:0007669"/>
    <property type="project" value="InterPro"/>
</dbReference>
<dbReference type="Gene3D" id="3.40.630.30">
    <property type="match status" value="1"/>
</dbReference>
<accession>A0A1X0VFR9</accession>
<comment type="caution">
    <text evidence="2">The sequence shown here is derived from an EMBL/GenBank/DDBJ whole genome shotgun (WGS) entry which is preliminary data.</text>
</comment>
<dbReference type="Proteomes" id="UP000192288">
    <property type="component" value="Unassembled WGS sequence"/>
</dbReference>
<feature type="domain" description="N-acetyltransferase" evidence="1">
    <location>
        <begin position="27"/>
        <end position="173"/>
    </location>
</feature>
<protein>
    <submittedName>
        <fullName evidence="2">GNAT family N-acetyltransferase</fullName>
    </submittedName>
</protein>
<proteinExistence type="predicted"/>
<dbReference type="InterPro" id="IPR000182">
    <property type="entry name" value="GNAT_dom"/>
</dbReference>
<gene>
    <name evidence="2" type="ORF">BMR96_01320</name>
</gene>
<dbReference type="AlphaFoldDB" id="A0A1X0VFR9"/>
<dbReference type="PANTHER" id="PTHR43792">
    <property type="entry name" value="GNAT FAMILY, PUTATIVE (AFU_ORTHOLOGUE AFUA_3G00765)-RELATED-RELATED"/>
    <property type="match status" value="1"/>
</dbReference>
<dbReference type="Pfam" id="PF13302">
    <property type="entry name" value="Acetyltransf_3"/>
    <property type="match status" value="1"/>
</dbReference>
<sequence>MKQVTDYPEIQTERLRLRRVRLSDAPAMLIYMSDEDTVRWLSGIRKQTITEITQSIRDYFWHDEPGTMKYAIADLKTDELMGTIDFRYHSDQNDAEIGYVLAPQQRGNGYVSEAVKALLHIGFTELAINVIWIGHDQDNVRSRRVAQRLGFHSEGVDSQGHQIWTLTKNQYLAMQ</sequence>
<dbReference type="RefSeq" id="WP_080518889.1">
    <property type="nucleotide sequence ID" value="NZ_MPLS01000003.1"/>
</dbReference>
<dbReference type="SUPFAM" id="SSF55729">
    <property type="entry name" value="Acyl-CoA N-acyltransferases (Nat)"/>
    <property type="match status" value="1"/>
</dbReference>
<reference evidence="2 3" key="1">
    <citation type="journal article" date="2017" name="Front. Microbiol.">
        <title>Genomic Characterization of Dairy Associated Leuconostoc Species and Diversity of Leuconostocs in Undefined Mixed Mesophilic Starter Cultures.</title>
        <authorList>
            <person name="Frantzen C.A."/>
            <person name="Kot W."/>
            <person name="Pedersen T.B."/>
            <person name="Ardo Y.M."/>
            <person name="Broadbent J.R."/>
            <person name="Neve H."/>
            <person name="Hansen L.H."/>
            <person name="Dal Bello F."/>
            <person name="Ostlie H.M."/>
            <person name="Kleppen H.P."/>
            <person name="Vogensen F.K."/>
            <person name="Holo H."/>
        </authorList>
    </citation>
    <scope>NUCLEOTIDE SEQUENCE [LARGE SCALE GENOMIC DNA]</scope>
    <source>
        <strain evidence="2 3">LMGCF08</strain>
    </source>
</reference>
<dbReference type="InterPro" id="IPR016181">
    <property type="entry name" value="Acyl_CoA_acyltransferase"/>
</dbReference>
<name>A0A1X0VFR9_LEUPS</name>
<dbReference type="EMBL" id="MPLS01000003">
    <property type="protein sequence ID" value="ORI98464.1"/>
    <property type="molecule type" value="Genomic_DNA"/>
</dbReference>
<evidence type="ECO:0000313" key="3">
    <source>
        <dbReference type="Proteomes" id="UP000192288"/>
    </source>
</evidence>
<keyword evidence="2" id="KW-0808">Transferase</keyword>
<dbReference type="InterPro" id="IPR051531">
    <property type="entry name" value="N-acetyltransferase"/>
</dbReference>
<dbReference type="PROSITE" id="PS51186">
    <property type="entry name" value="GNAT"/>
    <property type="match status" value="1"/>
</dbReference>
<dbReference type="eggNOG" id="COG1670">
    <property type="taxonomic scope" value="Bacteria"/>
</dbReference>
<evidence type="ECO:0000313" key="2">
    <source>
        <dbReference type="EMBL" id="ORI98464.1"/>
    </source>
</evidence>
<evidence type="ECO:0000259" key="1">
    <source>
        <dbReference type="PROSITE" id="PS51186"/>
    </source>
</evidence>